<organism evidence="1">
    <name type="scientific">Sesamum latifolium</name>
    <dbReference type="NCBI Taxonomy" id="2727402"/>
    <lineage>
        <taxon>Eukaryota</taxon>
        <taxon>Viridiplantae</taxon>
        <taxon>Streptophyta</taxon>
        <taxon>Embryophyta</taxon>
        <taxon>Tracheophyta</taxon>
        <taxon>Spermatophyta</taxon>
        <taxon>Magnoliopsida</taxon>
        <taxon>eudicotyledons</taxon>
        <taxon>Gunneridae</taxon>
        <taxon>Pentapetalae</taxon>
        <taxon>asterids</taxon>
        <taxon>lamiids</taxon>
        <taxon>Lamiales</taxon>
        <taxon>Pedaliaceae</taxon>
        <taxon>Sesamum</taxon>
    </lineage>
</organism>
<gene>
    <name evidence="1" type="ORF">Slati_2917400</name>
</gene>
<comment type="caution">
    <text evidence="1">The sequence shown here is derived from an EMBL/GenBank/DDBJ whole genome shotgun (WGS) entry which is preliminary data.</text>
</comment>
<sequence>MQLEVAGAEVKVAGLCIADSRGRLIVWSQQAAVRSELVRPRDWRSQQVAVQGLQRARCHLRPATCDLGDPLNSWAVLFF</sequence>
<reference evidence="1" key="1">
    <citation type="submission" date="2020-06" db="EMBL/GenBank/DDBJ databases">
        <authorList>
            <person name="Li T."/>
            <person name="Hu X."/>
            <person name="Zhang T."/>
            <person name="Song X."/>
            <person name="Zhang H."/>
            <person name="Dai N."/>
            <person name="Sheng W."/>
            <person name="Hou X."/>
            <person name="Wei L."/>
        </authorList>
    </citation>
    <scope>NUCLEOTIDE SEQUENCE</scope>
    <source>
        <strain evidence="1">KEN1</strain>
        <tissue evidence="1">Leaf</tissue>
    </source>
</reference>
<dbReference type="AlphaFoldDB" id="A0AAW2VGI3"/>
<dbReference type="EMBL" id="JACGWN010000010">
    <property type="protein sequence ID" value="KAL0427426.1"/>
    <property type="molecule type" value="Genomic_DNA"/>
</dbReference>
<accession>A0AAW2VGI3</accession>
<protein>
    <submittedName>
        <fullName evidence="1">Uncharacterized protein</fullName>
    </submittedName>
</protein>
<reference evidence="1" key="2">
    <citation type="journal article" date="2024" name="Plant">
        <title>Genomic evolution and insights into agronomic trait innovations of Sesamum species.</title>
        <authorList>
            <person name="Miao H."/>
            <person name="Wang L."/>
            <person name="Qu L."/>
            <person name="Liu H."/>
            <person name="Sun Y."/>
            <person name="Le M."/>
            <person name="Wang Q."/>
            <person name="Wei S."/>
            <person name="Zheng Y."/>
            <person name="Lin W."/>
            <person name="Duan Y."/>
            <person name="Cao H."/>
            <person name="Xiong S."/>
            <person name="Wang X."/>
            <person name="Wei L."/>
            <person name="Li C."/>
            <person name="Ma Q."/>
            <person name="Ju M."/>
            <person name="Zhao R."/>
            <person name="Li G."/>
            <person name="Mu C."/>
            <person name="Tian Q."/>
            <person name="Mei H."/>
            <person name="Zhang T."/>
            <person name="Gao T."/>
            <person name="Zhang H."/>
        </authorList>
    </citation>
    <scope>NUCLEOTIDE SEQUENCE</scope>
    <source>
        <strain evidence="1">KEN1</strain>
    </source>
</reference>
<evidence type="ECO:0000313" key="1">
    <source>
        <dbReference type="EMBL" id="KAL0427426.1"/>
    </source>
</evidence>
<proteinExistence type="predicted"/>
<name>A0AAW2VGI3_9LAMI</name>